<feature type="transmembrane region" description="Helical" evidence="2">
    <location>
        <begin position="177"/>
        <end position="196"/>
    </location>
</feature>
<proteinExistence type="inferred from homology"/>
<sequence length="222" mass="24521">MITKGLSILTNIFIGIGLFLFIQVPILADGYWDWWGEDRTNVNLVAHWLTFLILTAFVSGIVLWIYHVNFQRYPFFKGISVKNVLATLAIAALLVIIQMVLSFVFSAHTESENNEILSLINSPLGMITLIGSNFVSPFLEEVLFRGILQNYLTIHLSMIPSLLLTNFLFALGHGYDIGNALGVFITGLGLSCLAVSTKHLGTAILGHICVNWIVTIINVVAN</sequence>
<gene>
    <name evidence="4" type="ORF">IV64_GL002313</name>
</gene>
<dbReference type="GO" id="GO:0004175">
    <property type="term" value="F:endopeptidase activity"/>
    <property type="evidence" value="ECO:0007669"/>
    <property type="project" value="UniProtKB-ARBA"/>
</dbReference>
<feature type="transmembrane region" description="Helical" evidence="2">
    <location>
        <begin position="12"/>
        <end position="32"/>
    </location>
</feature>
<evidence type="ECO:0000256" key="1">
    <source>
        <dbReference type="ARBA" id="ARBA00009067"/>
    </source>
</evidence>
<feature type="transmembrane region" description="Helical" evidence="2">
    <location>
        <begin position="85"/>
        <end position="107"/>
    </location>
</feature>
<keyword evidence="2" id="KW-0812">Transmembrane</keyword>
<comment type="caution">
    <text evidence="4">The sequence shown here is derived from an EMBL/GenBank/DDBJ whole genome shotgun (WGS) entry which is preliminary data.</text>
</comment>
<dbReference type="InterPro" id="IPR003675">
    <property type="entry name" value="Rce1/LyrA-like_dom"/>
</dbReference>
<evidence type="ECO:0000313" key="5">
    <source>
        <dbReference type="Proteomes" id="UP000051783"/>
    </source>
</evidence>
<comment type="similarity">
    <text evidence="1">Belongs to the UPF0177 family.</text>
</comment>
<dbReference type="PANTHER" id="PTHR36435">
    <property type="entry name" value="SLR1288 PROTEIN"/>
    <property type="match status" value="1"/>
</dbReference>
<feature type="transmembrane region" description="Helical" evidence="2">
    <location>
        <begin position="119"/>
        <end position="139"/>
    </location>
</feature>
<accession>A0A0R2MH46</accession>
<evidence type="ECO:0000313" key="4">
    <source>
        <dbReference type="EMBL" id="KRO11488.1"/>
    </source>
</evidence>
<dbReference type="Proteomes" id="UP000051783">
    <property type="component" value="Unassembled WGS sequence"/>
</dbReference>
<dbReference type="PANTHER" id="PTHR36435:SF1">
    <property type="entry name" value="CAAX AMINO TERMINAL PROTEASE FAMILY PROTEIN"/>
    <property type="match status" value="1"/>
</dbReference>
<dbReference type="InterPro" id="IPR052710">
    <property type="entry name" value="CAAX_protease"/>
</dbReference>
<name>A0A0R2MH46_9LACO</name>
<dbReference type="Pfam" id="PF02517">
    <property type="entry name" value="Rce1-like"/>
    <property type="match status" value="1"/>
</dbReference>
<reference evidence="4 5" key="1">
    <citation type="journal article" date="2015" name="Genome Announc.">
        <title>Expanding the biotechnology potential of lactobacilli through comparative genomics of 213 strains and associated genera.</title>
        <authorList>
            <person name="Sun Z."/>
            <person name="Harris H.M."/>
            <person name="McCann A."/>
            <person name="Guo C."/>
            <person name="Argimon S."/>
            <person name="Zhang W."/>
            <person name="Yang X."/>
            <person name="Jeffery I.B."/>
            <person name="Cooney J.C."/>
            <person name="Kagawa T.F."/>
            <person name="Liu W."/>
            <person name="Song Y."/>
            <person name="Salvetti E."/>
            <person name="Wrobel A."/>
            <person name="Rasinkangas P."/>
            <person name="Parkhill J."/>
            <person name="Rea M.C."/>
            <person name="O'Sullivan O."/>
            <person name="Ritari J."/>
            <person name="Douillard F.P."/>
            <person name="Paul Ross R."/>
            <person name="Yang R."/>
            <person name="Briner A.E."/>
            <person name="Felis G.E."/>
            <person name="de Vos W.M."/>
            <person name="Barrangou R."/>
            <person name="Klaenhammer T.R."/>
            <person name="Caufield P.W."/>
            <person name="Cui Y."/>
            <person name="Zhang H."/>
            <person name="O'Toole P.W."/>
        </authorList>
    </citation>
    <scope>NUCLEOTIDE SEQUENCE [LARGE SCALE GENOMIC DNA]</scope>
    <source>
        <strain evidence="4 5">LMG 26013</strain>
    </source>
</reference>
<feature type="domain" description="CAAX prenyl protease 2/Lysostaphin resistance protein A-like" evidence="3">
    <location>
        <begin position="126"/>
        <end position="213"/>
    </location>
</feature>
<protein>
    <submittedName>
        <fullName evidence="4">Plnu</fullName>
    </submittedName>
</protein>
<dbReference type="EMBL" id="JQCL01000055">
    <property type="protein sequence ID" value="KRO11488.1"/>
    <property type="molecule type" value="Genomic_DNA"/>
</dbReference>
<keyword evidence="2" id="KW-1133">Transmembrane helix</keyword>
<keyword evidence="2" id="KW-0472">Membrane</keyword>
<feature type="transmembrane region" description="Helical" evidence="2">
    <location>
        <begin position="44"/>
        <end position="65"/>
    </location>
</feature>
<dbReference type="AlphaFoldDB" id="A0A0R2MH46"/>
<organism evidence="4 5">
    <name type="scientific">Lactiplantibacillus xiangfangensis</name>
    <dbReference type="NCBI Taxonomy" id="942150"/>
    <lineage>
        <taxon>Bacteria</taxon>
        <taxon>Bacillati</taxon>
        <taxon>Bacillota</taxon>
        <taxon>Bacilli</taxon>
        <taxon>Lactobacillales</taxon>
        <taxon>Lactobacillaceae</taxon>
        <taxon>Lactiplantibacillus</taxon>
    </lineage>
</organism>
<keyword evidence="5" id="KW-1185">Reference proteome</keyword>
<feature type="transmembrane region" description="Helical" evidence="2">
    <location>
        <begin position="203"/>
        <end position="221"/>
    </location>
</feature>
<dbReference type="GO" id="GO:0080120">
    <property type="term" value="P:CAAX-box protein maturation"/>
    <property type="evidence" value="ECO:0007669"/>
    <property type="project" value="UniProtKB-ARBA"/>
</dbReference>
<evidence type="ECO:0000256" key="2">
    <source>
        <dbReference type="SAM" id="Phobius"/>
    </source>
</evidence>
<dbReference type="PATRIC" id="fig|942150.3.peg.2419"/>
<evidence type="ECO:0000259" key="3">
    <source>
        <dbReference type="Pfam" id="PF02517"/>
    </source>
</evidence>
<dbReference type="OrthoDB" id="4177129at2"/>
<dbReference type="RefSeq" id="WP_057706045.1">
    <property type="nucleotide sequence ID" value="NZ_JQCL01000055.1"/>
</dbReference>
<feature type="transmembrane region" description="Helical" evidence="2">
    <location>
        <begin position="151"/>
        <end position="171"/>
    </location>
</feature>